<evidence type="ECO:0000256" key="2">
    <source>
        <dbReference type="ARBA" id="ARBA00023012"/>
    </source>
</evidence>
<evidence type="ECO:0000313" key="9">
    <source>
        <dbReference type="Proteomes" id="UP000184476"/>
    </source>
</evidence>
<proteinExistence type="predicted"/>
<dbReference type="InterPro" id="IPR001789">
    <property type="entry name" value="Sig_transdc_resp-reg_receiver"/>
</dbReference>
<feature type="modified residue" description="4-aspartylphosphate" evidence="6">
    <location>
        <position position="54"/>
    </location>
</feature>
<protein>
    <submittedName>
        <fullName evidence="8">Two-component system, response regulator YcbB</fullName>
    </submittedName>
</protein>
<accession>A0A1M4Z5Z2</accession>
<dbReference type="GO" id="GO:0000976">
    <property type="term" value="F:transcription cis-regulatory region binding"/>
    <property type="evidence" value="ECO:0007669"/>
    <property type="project" value="TreeGrafter"/>
</dbReference>
<organism evidence="8 9">
    <name type="scientific">Seinonella peptonophila</name>
    <dbReference type="NCBI Taxonomy" id="112248"/>
    <lineage>
        <taxon>Bacteria</taxon>
        <taxon>Bacillati</taxon>
        <taxon>Bacillota</taxon>
        <taxon>Bacilli</taxon>
        <taxon>Bacillales</taxon>
        <taxon>Thermoactinomycetaceae</taxon>
        <taxon>Seinonella</taxon>
    </lineage>
</organism>
<dbReference type="AlphaFoldDB" id="A0A1M4Z5Z2"/>
<dbReference type="InterPro" id="IPR039420">
    <property type="entry name" value="WalR-like"/>
</dbReference>
<sequence length="306" mass="35376">MRFFLVDDDDVVRMMLTEIIEEEGLGEVIQTALDGSTVTDELLQMNHIDILIIDLMMPVKDGLATVRTLETYQGKVIMISQVESKEMVEEAYTLGVEYYITKPINRVEVCTVIRRVQERMKLEQSISDIKKSLRLLDLVPDQTRVENPFTEKSITTAGRFLLGELGIEGESGEKDLLAILRHLFQLERNGSFENDFPLLKNLFDQVARHQLGSDVTEAKLKREVKAMEQRIRRAIEQSLAHLASIGLTDYAHPKFEKYASRFFDFTEIRKKMIQIQKPQVFGKEKIRINMKKFIQILYFEAKRAIG</sequence>
<dbReference type="GO" id="GO:0005829">
    <property type="term" value="C:cytosol"/>
    <property type="evidence" value="ECO:0007669"/>
    <property type="project" value="TreeGrafter"/>
</dbReference>
<keyword evidence="4" id="KW-0238">DNA-binding</keyword>
<dbReference type="GO" id="GO:0000156">
    <property type="term" value="F:phosphorelay response regulator activity"/>
    <property type="evidence" value="ECO:0007669"/>
    <property type="project" value="TreeGrafter"/>
</dbReference>
<dbReference type="InterPro" id="IPR011006">
    <property type="entry name" value="CheY-like_superfamily"/>
</dbReference>
<name>A0A1M4Z5Z2_9BACL</name>
<dbReference type="Gene3D" id="3.40.50.2300">
    <property type="match status" value="1"/>
</dbReference>
<dbReference type="SMART" id="SM00448">
    <property type="entry name" value="REC"/>
    <property type="match status" value="1"/>
</dbReference>
<evidence type="ECO:0000256" key="3">
    <source>
        <dbReference type="ARBA" id="ARBA00023015"/>
    </source>
</evidence>
<dbReference type="InterPro" id="IPR013972">
    <property type="entry name" value="YcbB"/>
</dbReference>
<dbReference type="PANTHER" id="PTHR48111:SF1">
    <property type="entry name" value="TWO-COMPONENT RESPONSE REGULATOR ORR33"/>
    <property type="match status" value="1"/>
</dbReference>
<keyword evidence="1 6" id="KW-0597">Phosphoprotein</keyword>
<evidence type="ECO:0000256" key="4">
    <source>
        <dbReference type="ARBA" id="ARBA00023125"/>
    </source>
</evidence>
<dbReference type="Pfam" id="PF00072">
    <property type="entry name" value="Response_reg"/>
    <property type="match status" value="1"/>
</dbReference>
<dbReference type="PROSITE" id="PS50110">
    <property type="entry name" value="RESPONSE_REGULATORY"/>
    <property type="match status" value="1"/>
</dbReference>
<dbReference type="GO" id="GO:0032993">
    <property type="term" value="C:protein-DNA complex"/>
    <property type="evidence" value="ECO:0007669"/>
    <property type="project" value="TreeGrafter"/>
</dbReference>
<dbReference type="Proteomes" id="UP000184476">
    <property type="component" value="Unassembled WGS sequence"/>
</dbReference>
<dbReference type="Pfam" id="PF08664">
    <property type="entry name" value="YcbB"/>
    <property type="match status" value="1"/>
</dbReference>
<keyword evidence="3" id="KW-0805">Transcription regulation</keyword>
<dbReference type="EMBL" id="FQVL01000008">
    <property type="protein sequence ID" value="SHF13202.1"/>
    <property type="molecule type" value="Genomic_DNA"/>
</dbReference>
<evidence type="ECO:0000256" key="6">
    <source>
        <dbReference type="PROSITE-ProRule" id="PRU00169"/>
    </source>
</evidence>
<dbReference type="STRING" id="112248.SAMN05444392_10847"/>
<keyword evidence="5" id="KW-0804">Transcription</keyword>
<evidence type="ECO:0000256" key="5">
    <source>
        <dbReference type="ARBA" id="ARBA00023163"/>
    </source>
</evidence>
<dbReference type="PANTHER" id="PTHR48111">
    <property type="entry name" value="REGULATOR OF RPOS"/>
    <property type="match status" value="1"/>
</dbReference>
<feature type="domain" description="Response regulatory" evidence="7">
    <location>
        <begin position="2"/>
        <end position="117"/>
    </location>
</feature>
<evidence type="ECO:0000256" key="1">
    <source>
        <dbReference type="ARBA" id="ARBA00022553"/>
    </source>
</evidence>
<evidence type="ECO:0000313" key="8">
    <source>
        <dbReference type="EMBL" id="SHF13202.1"/>
    </source>
</evidence>
<evidence type="ECO:0000259" key="7">
    <source>
        <dbReference type="PROSITE" id="PS50110"/>
    </source>
</evidence>
<dbReference type="SUPFAM" id="SSF52172">
    <property type="entry name" value="CheY-like"/>
    <property type="match status" value="1"/>
</dbReference>
<dbReference type="GO" id="GO:0006355">
    <property type="term" value="P:regulation of DNA-templated transcription"/>
    <property type="evidence" value="ECO:0007669"/>
    <property type="project" value="TreeGrafter"/>
</dbReference>
<keyword evidence="9" id="KW-1185">Reference proteome</keyword>
<dbReference type="OrthoDB" id="1684633at2"/>
<gene>
    <name evidence="8" type="ORF">SAMN05444392_10847</name>
</gene>
<keyword evidence="2" id="KW-0902">Two-component regulatory system</keyword>
<dbReference type="RefSeq" id="WP_073155279.1">
    <property type="nucleotide sequence ID" value="NZ_FQVL01000008.1"/>
</dbReference>
<reference evidence="8 9" key="1">
    <citation type="submission" date="2016-11" db="EMBL/GenBank/DDBJ databases">
        <authorList>
            <person name="Jaros S."/>
            <person name="Januszkiewicz K."/>
            <person name="Wedrychowicz H."/>
        </authorList>
    </citation>
    <scope>NUCLEOTIDE SEQUENCE [LARGE SCALE GENOMIC DNA]</scope>
    <source>
        <strain evidence="8 9">DSM 44666</strain>
    </source>
</reference>